<proteinExistence type="predicted"/>
<feature type="transmembrane region" description="Helical" evidence="1">
    <location>
        <begin position="12"/>
        <end position="31"/>
    </location>
</feature>
<gene>
    <name evidence="2" type="ORF">FLP15_00860</name>
</gene>
<organism evidence="2 3">
    <name type="scientific">Lactococcus protaetiae</name>
    <dbReference type="NCBI Taxonomy" id="2592653"/>
    <lineage>
        <taxon>Bacteria</taxon>
        <taxon>Bacillati</taxon>
        <taxon>Bacillota</taxon>
        <taxon>Bacilli</taxon>
        <taxon>Lactobacillales</taxon>
        <taxon>Streptococcaceae</taxon>
        <taxon>Lactococcus</taxon>
    </lineage>
</organism>
<dbReference type="AlphaFoldDB" id="A0A514Z5X3"/>
<dbReference type="EMBL" id="CP041356">
    <property type="protein sequence ID" value="QDK69986.1"/>
    <property type="molecule type" value="Genomic_DNA"/>
</dbReference>
<protein>
    <submittedName>
        <fullName evidence="2">Uncharacterized protein</fullName>
    </submittedName>
</protein>
<keyword evidence="3" id="KW-1185">Reference proteome</keyword>
<dbReference type="Proteomes" id="UP000315128">
    <property type="component" value="Chromosome"/>
</dbReference>
<sequence>MIISPLIEARIFWSNNIFFLISFLNLLAGYIELRKNHFVTRSYPILISLVLVFINIPSYEKFFANVRIGDDIIYTCNKIFAQARKEGKNEAVATGMPGTSTLGADTPFGAGYLIWYTPKGVNAPMSIWQERYYGVKKITLGYTGPIEVNPLLPDKTVIAVETLYNTYVAPTANKFAKWWYGDKGFEEKAYAAENKSTSKKLENNKPTIKPETTTGICTTTVEFYNDRTGKLVGSQKITAWPKTNYDIRNLYPQGYTQDVANPQSYKFTNVKNQIFPLWVHPNTQNYTVQYNVGDTIISTQAVSGLVGDKITVKMPYGYKAVKNKQLTQKVPVTGFTQNVVINIVQKPFWQRLPEFWALYLILIGFVAFLGLDKWLAVLQNSKAKKEIV</sequence>
<dbReference type="OrthoDB" id="1661582at2"/>
<dbReference type="Pfam" id="PF19528">
    <property type="entry name" value="DUF6056"/>
    <property type="match status" value="1"/>
</dbReference>
<keyword evidence="1" id="KW-1133">Transmembrane helix</keyword>
<keyword evidence="1" id="KW-0472">Membrane</keyword>
<evidence type="ECO:0000313" key="2">
    <source>
        <dbReference type="EMBL" id="QDK69986.1"/>
    </source>
</evidence>
<evidence type="ECO:0000256" key="1">
    <source>
        <dbReference type="SAM" id="Phobius"/>
    </source>
</evidence>
<keyword evidence="1" id="KW-0812">Transmembrane</keyword>
<feature type="transmembrane region" description="Helical" evidence="1">
    <location>
        <begin position="355"/>
        <end position="375"/>
    </location>
</feature>
<dbReference type="KEGG" id="lack:FLP15_00860"/>
<name>A0A514Z5X3_9LACT</name>
<reference evidence="2 3" key="1">
    <citation type="submission" date="2019-07" db="EMBL/GenBank/DDBJ databases">
        <title>Genome sequencing of KACC 19320.</title>
        <authorList>
            <person name="Heo J."/>
            <person name="Kim S.-J."/>
            <person name="Kim J.-S."/>
            <person name="Hong S.-B."/>
            <person name="Kwon S.-W."/>
        </authorList>
    </citation>
    <scope>NUCLEOTIDE SEQUENCE [LARGE SCALE GENOMIC DNA]</scope>
    <source>
        <strain evidence="2 3">KACC 19320</strain>
    </source>
</reference>
<accession>A0A514Z5X3</accession>
<dbReference type="InterPro" id="IPR045691">
    <property type="entry name" value="DUF6056"/>
</dbReference>
<evidence type="ECO:0000313" key="3">
    <source>
        <dbReference type="Proteomes" id="UP000315128"/>
    </source>
</evidence>